<feature type="signal peptide" evidence="1">
    <location>
        <begin position="1"/>
        <end position="18"/>
    </location>
</feature>
<accession>A0ABM8WFE6</accession>
<name>A0ABM8WFE6_9BURK</name>
<gene>
    <name evidence="2" type="ORF">LMG23992_00677</name>
</gene>
<keyword evidence="1" id="KW-0732">Signal</keyword>
<protein>
    <recommendedName>
        <fullName evidence="4">Carboxypeptidase regulatory-like domain-containing protein</fullName>
    </recommendedName>
</protein>
<proteinExistence type="predicted"/>
<reference evidence="2 3" key="1">
    <citation type="submission" date="2021-08" db="EMBL/GenBank/DDBJ databases">
        <authorList>
            <person name="Peeters C."/>
        </authorList>
    </citation>
    <scope>NUCLEOTIDE SEQUENCE [LARGE SCALE GENOMIC DNA]</scope>
    <source>
        <strain evidence="2 3">LMG 23992</strain>
    </source>
</reference>
<keyword evidence="3" id="KW-1185">Reference proteome</keyword>
<dbReference type="EMBL" id="CAJZAI010000001">
    <property type="protein sequence ID" value="CAG9166059.1"/>
    <property type="molecule type" value="Genomic_DNA"/>
</dbReference>
<dbReference type="RefSeq" id="WP_224078360.1">
    <property type="nucleotide sequence ID" value="NZ_CAJZAI010000001.1"/>
</dbReference>
<evidence type="ECO:0000313" key="2">
    <source>
        <dbReference type="EMBL" id="CAG9166059.1"/>
    </source>
</evidence>
<dbReference type="Proteomes" id="UP000727654">
    <property type="component" value="Unassembled WGS sequence"/>
</dbReference>
<organism evidence="2 3">
    <name type="scientific">Cupriavidus laharis</name>
    <dbReference type="NCBI Taxonomy" id="151654"/>
    <lineage>
        <taxon>Bacteria</taxon>
        <taxon>Pseudomonadati</taxon>
        <taxon>Pseudomonadota</taxon>
        <taxon>Betaproteobacteria</taxon>
        <taxon>Burkholderiales</taxon>
        <taxon>Burkholderiaceae</taxon>
        <taxon>Cupriavidus</taxon>
    </lineage>
</organism>
<evidence type="ECO:0008006" key="4">
    <source>
        <dbReference type="Google" id="ProtNLM"/>
    </source>
</evidence>
<sequence>MRTFIATCCLLLSTAVLADVNVAMATSPDGALRPRQLNGISYLSGGIGSDEAAAMRGMAKQFNVRMHFVDSTDNSSLSDVTVTLFNARREIILLVLSEGPYLYMNLPQGTYRALIRYGGVIVGQSITVTGSGAGIDLLLRFPPMPAGSNGLIAGAPRR</sequence>
<evidence type="ECO:0000256" key="1">
    <source>
        <dbReference type="SAM" id="SignalP"/>
    </source>
</evidence>
<feature type="chain" id="PRO_5045984672" description="Carboxypeptidase regulatory-like domain-containing protein" evidence="1">
    <location>
        <begin position="19"/>
        <end position="158"/>
    </location>
</feature>
<comment type="caution">
    <text evidence="2">The sequence shown here is derived from an EMBL/GenBank/DDBJ whole genome shotgun (WGS) entry which is preliminary data.</text>
</comment>
<evidence type="ECO:0000313" key="3">
    <source>
        <dbReference type="Proteomes" id="UP000727654"/>
    </source>
</evidence>